<evidence type="ECO:0000313" key="2">
    <source>
        <dbReference type="EMBL" id="MEL0659503.1"/>
    </source>
</evidence>
<reference evidence="2 3" key="1">
    <citation type="submission" date="2024-02" db="EMBL/GenBank/DDBJ databases">
        <title>Bacteria isolated from the canopy kelp, Nereocystis luetkeana.</title>
        <authorList>
            <person name="Pfister C.A."/>
            <person name="Younker I.T."/>
            <person name="Light S.H."/>
        </authorList>
    </citation>
    <scope>NUCLEOTIDE SEQUENCE [LARGE SCALE GENOMIC DNA]</scope>
    <source>
        <strain evidence="2 3">TI.2.07</strain>
    </source>
</reference>
<dbReference type="PROSITE" id="PS00018">
    <property type="entry name" value="EF_HAND_1"/>
    <property type="match status" value="1"/>
</dbReference>
<comment type="caution">
    <text evidence="2">The sequence shown here is derived from an EMBL/GenBank/DDBJ whole genome shotgun (WGS) entry which is preliminary data.</text>
</comment>
<dbReference type="InterPro" id="IPR018247">
    <property type="entry name" value="EF_Hand_1_Ca_BS"/>
</dbReference>
<keyword evidence="3" id="KW-1185">Reference proteome</keyword>
<accession>A0ABU9HCJ0</accession>
<evidence type="ECO:0000313" key="3">
    <source>
        <dbReference type="Proteomes" id="UP001366060"/>
    </source>
</evidence>
<keyword evidence="1" id="KW-0732">Signal</keyword>
<dbReference type="EMBL" id="JBAKBA010000021">
    <property type="protein sequence ID" value="MEL0659503.1"/>
    <property type="molecule type" value="Genomic_DNA"/>
</dbReference>
<name>A0ABU9HCJ0_9GAMM</name>
<evidence type="ECO:0000256" key="1">
    <source>
        <dbReference type="SAM" id="SignalP"/>
    </source>
</evidence>
<gene>
    <name evidence="2" type="ORF">V6255_10180</name>
</gene>
<sequence>MKSLKKILINVASLSLLTLPMAGSAHLMVPENGTLNFVDDNVYVVLSLPISAFKGIDDDHDGHVSLKEFNDHRTEISANVMHNVYLSDVNNKFNIDGLLLNPTASHENTAEIDELTIMGRYSLPTPDIKVSFSVKLFSVHKKLQHYDITATNKKQALHNKFQLNPTTPSTIVFK</sequence>
<evidence type="ECO:0008006" key="4">
    <source>
        <dbReference type="Google" id="ProtNLM"/>
    </source>
</evidence>
<dbReference type="RefSeq" id="WP_341628052.1">
    <property type="nucleotide sequence ID" value="NZ_JBAKBA010000021.1"/>
</dbReference>
<feature type="signal peptide" evidence="1">
    <location>
        <begin position="1"/>
        <end position="27"/>
    </location>
</feature>
<feature type="chain" id="PRO_5045177192" description="EF-hand domain-containing protein" evidence="1">
    <location>
        <begin position="28"/>
        <end position="174"/>
    </location>
</feature>
<dbReference type="Proteomes" id="UP001366060">
    <property type="component" value="Unassembled WGS sequence"/>
</dbReference>
<proteinExistence type="predicted"/>
<organism evidence="2 3">
    <name type="scientific">Psychromonas arctica</name>
    <dbReference type="NCBI Taxonomy" id="168275"/>
    <lineage>
        <taxon>Bacteria</taxon>
        <taxon>Pseudomonadati</taxon>
        <taxon>Pseudomonadota</taxon>
        <taxon>Gammaproteobacteria</taxon>
        <taxon>Alteromonadales</taxon>
        <taxon>Psychromonadaceae</taxon>
        <taxon>Psychromonas</taxon>
    </lineage>
</organism>
<protein>
    <recommendedName>
        <fullName evidence="4">EF-hand domain-containing protein</fullName>
    </recommendedName>
</protein>